<dbReference type="OrthoDB" id="9809963at2"/>
<dbReference type="Pfam" id="PF10865">
    <property type="entry name" value="DUF2703"/>
    <property type="match status" value="1"/>
</dbReference>
<name>A0A1H1YS02_9PSED</name>
<dbReference type="InterPro" id="IPR021219">
    <property type="entry name" value="DUF2703"/>
</dbReference>
<dbReference type="EMBL" id="LT629751">
    <property type="protein sequence ID" value="SDT24140.1"/>
    <property type="molecule type" value="Genomic_DNA"/>
</dbReference>
<gene>
    <name evidence="1" type="ORF">SAMN05216221_3908</name>
</gene>
<dbReference type="STRING" id="1392877.SAMN05216221_3908"/>
<reference evidence="2" key="1">
    <citation type="submission" date="2016-10" db="EMBL/GenBank/DDBJ databases">
        <authorList>
            <person name="Varghese N."/>
            <person name="Submissions S."/>
        </authorList>
    </citation>
    <scope>NUCLEOTIDE SEQUENCE [LARGE SCALE GENOMIC DNA]</scope>
    <source>
        <strain evidence="2">KCTC 32247</strain>
    </source>
</reference>
<protein>
    <submittedName>
        <fullName evidence="1">Uncharacterized protein</fullName>
    </submittedName>
</protein>
<dbReference type="RefSeq" id="WP_090351495.1">
    <property type="nucleotide sequence ID" value="NZ_LT629751.1"/>
</dbReference>
<proteinExistence type="predicted"/>
<keyword evidence="2" id="KW-1185">Reference proteome</keyword>
<dbReference type="AlphaFoldDB" id="A0A1H1YS02"/>
<evidence type="ECO:0000313" key="2">
    <source>
        <dbReference type="Proteomes" id="UP000243359"/>
    </source>
</evidence>
<accession>A0A1H1YS02</accession>
<organism evidence="1 2">
    <name type="scientific">Pseudomonas oryzae</name>
    <dbReference type="NCBI Taxonomy" id="1392877"/>
    <lineage>
        <taxon>Bacteria</taxon>
        <taxon>Pseudomonadati</taxon>
        <taxon>Pseudomonadota</taxon>
        <taxon>Gammaproteobacteria</taxon>
        <taxon>Pseudomonadales</taxon>
        <taxon>Pseudomonadaceae</taxon>
        <taxon>Pseudomonas</taxon>
    </lineage>
</organism>
<dbReference type="Proteomes" id="UP000243359">
    <property type="component" value="Chromosome I"/>
</dbReference>
<sequence>MPILIIRWQRLVDADGATCPRCQATRDALQHAVARLDAALRPQGIQPRLEISELDATRFAAAPAESNRIWIAGQPLEHWLDARAGSSPCCAQCGPAACRTLEIGATSFDSVPEELLVRAGLRAAADLLAREPGAPPAPAAG</sequence>
<evidence type="ECO:0000313" key="1">
    <source>
        <dbReference type="EMBL" id="SDT24140.1"/>
    </source>
</evidence>